<name>A0A382JWU5_9ZZZZ</name>
<dbReference type="PRINTS" id="PR00111">
    <property type="entry name" value="ABHYDROLASE"/>
</dbReference>
<sequence length="250" mass="28172">EFSPENKKFGTIVFMHGRGGNLLSWFQQIPYFSKKFHCIAYSQRGFGNSYDIDNGPGWSAFPKDLELLMDFLNIDKAHLVAQSMGGISALGFAVEHSNRVLSITFADTTGGMGEPLLENELIEWKNKYPRTRGRLEAISEKFENDNPEMANLYLQISLTNPELANPEMALDKINLLGGPKGQELNALKMPVLFLVGQDDTLMPPHIIKLASEYIKDSEFLIIPDCGHSVYWEKPYVFNSEVNRFISDSIS</sequence>
<evidence type="ECO:0000313" key="2">
    <source>
        <dbReference type="EMBL" id="SVC16239.1"/>
    </source>
</evidence>
<evidence type="ECO:0000259" key="1">
    <source>
        <dbReference type="Pfam" id="PF00561"/>
    </source>
</evidence>
<dbReference type="InterPro" id="IPR050266">
    <property type="entry name" value="AB_hydrolase_sf"/>
</dbReference>
<proteinExistence type="predicted"/>
<organism evidence="2">
    <name type="scientific">marine metagenome</name>
    <dbReference type="NCBI Taxonomy" id="408172"/>
    <lineage>
        <taxon>unclassified sequences</taxon>
        <taxon>metagenomes</taxon>
        <taxon>ecological metagenomes</taxon>
    </lineage>
</organism>
<reference evidence="2" key="1">
    <citation type="submission" date="2018-05" db="EMBL/GenBank/DDBJ databases">
        <authorList>
            <person name="Lanie J.A."/>
            <person name="Ng W.-L."/>
            <person name="Kazmierczak K.M."/>
            <person name="Andrzejewski T.M."/>
            <person name="Davidsen T.M."/>
            <person name="Wayne K.J."/>
            <person name="Tettelin H."/>
            <person name="Glass J.I."/>
            <person name="Rusch D."/>
            <person name="Podicherti R."/>
            <person name="Tsui H.-C.T."/>
            <person name="Winkler M.E."/>
        </authorList>
    </citation>
    <scope>NUCLEOTIDE SEQUENCE</scope>
</reference>
<gene>
    <name evidence="2" type="ORF">METZ01_LOCUS269093</name>
</gene>
<dbReference type="InterPro" id="IPR000073">
    <property type="entry name" value="AB_hydrolase_1"/>
</dbReference>
<dbReference type="PANTHER" id="PTHR43798">
    <property type="entry name" value="MONOACYLGLYCEROL LIPASE"/>
    <property type="match status" value="1"/>
</dbReference>
<accession>A0A382JWU5</accession>
<protein>
    <recommendedName>
        <fullName evidence="1">AB hydrolase-1 domain-containing protein</fullName>
    </recommendedName>
</protein>
<dbReference type="Gene3D" id="3.40.50.1820">
    <property type="entry name" value="alpha/beta hydrolase"/>
    <property type="match status" value="1"/>
</dbReference>
<dbReference type="InterPro" id="IPR029058">
    <property type="entry name" value="AB_hydrolase_fold"/>
</dbReference>
<dbReference type="PANTHER" id="PTHR43798:SF33">
    <property type="entry name" value="HYDROLASE, PUTATIVE (AFU_ORTHOLOGUE AFUA_2G14860)-RELATED"/>
    <property type="match status" value="1"/>
</dbReference>
<dbReference type="AlphaFoldDB" id="A0A382JWU5"/>
<dbReference type="EMBL" id="UINC01076766">
    <property type="protein sequence ID" value="SVC16239.1"/>
    <property type="molecule type" value="Genomic_DNA"/>
</dbReference>
<feature type="domain" description="AB hydrolase-1" evidence="1">
    <location>
        <begin position="11"/>
        <end position="234"/>
    </location>
</feature>
<feature type="non-terminal residue" evidence="2">
    <location>
        <position position="1"/>
    </location>
</feature>
<dbReference type="SUPFAM" id="SSF53474">
    <property type="entry name" value="alpha/beta-Hydrolases"/>
    <property type="match status" value="1"/>
</dbReference>
<dbReference type="Pfam" id="PF00561">
    <property type="entry name" value="Abhydrolase_1"/>
    <property type="match status" value="1"/>
</dbReference>
<dbReference type="GO" id="GO:0016020">
    <property type="term" value="C:membrane"/>
    <property type="evidence" value="ECO:0007669"/>
    <property type="project" value="TreeGrafter"/>
</dbReference>